<dbReference type="Gene3D" id="3.90.1200.10">
    <property type="match status" value="1"/>
</dbReference>
<reference evidence="2" key="1">
    <citation type="submission" date="2019-10" db="EMBL/GenBank/DDBJ databases">
        <title>Antimicrobial potential of Antarctic Bacteria.</title>
        <authorList>
            <person name="Benaud N."/>
            <person name="Edwards R.J."/>
            <person name="Ferrari B.C."/>
        </authorList>
    </citation>
    <scope>NUCLEOTIDE SEQUENCE [LARGE SCALE GENOMIC DNA]</scope>
    <source>
        <strain evidence="2">NBSH44</strain>
    </source>
</reference>
<sequence length="328" mass="35399">MPNISTPRLQYSSTAVRPRWDDLPQGIHRLISLRVGGVVDAGPSAGSGFTSGFAAVLRGAGGPEFVKAVNANENAVIADCYQREALINQALPIEVPAPRLRWTEETEDGWIVLSFDAVEGGRMPAAPWKPDELASTLDACTVKAEALSTPSAALQKVGLKPIGDGSDFADWRDLTGGATSPSILPEWVPTDRLGALAELESHWRQAVAGDAVLHHDLRQDNVLIDTGGAAWICDWSWPCLAASWFDLVLLLATAHADGHDATTLFEDHPTGREVDGEQLDAALAALAGFFLVSGAQPPADWSPYIRQHQTWCGEVTLRWLADRRGWTR</sequence>
<accession>A0A7G7BGG7</accession>
<dbReference type="KEGG" id="sfiy:F0344_07255"/>
<dbReference type="GO" id="GO:0016740">
    <property type="term" value="F:transferase activity"/>
    <property type="evidence" value="ECO:0007669"/>
    <property type="project" value="UniProtKB-KW"/>
</dbReference>
<dbReference type="EMBL" id="CP045702">
    <property type="protein sequence ID" value="QNE74432.1"/>
    <property type="molecule type" value="Genomic_DNA"/>
</dbReference>
<keyword evidence="1" id="KW-0808">Transferase</keyword>
<dbReference type="SUPFAM" id="SSF56112">
    <property type="entry name" value="Protein kinase-like (PK-like)"/>
    <property type="match status" value="1"/>
</dbReference>
<proteinExistence type="predicted"/>
<evidence type="ECO:0000313" key="1">
    <source>
        <dbReference type="EMBL" id="QNE74432.1"/>
    </source>
</evidence>
<dbReference type="InterPro" id="IPR011009">
    <property type="entry name" value="Kinase-like_dom_sf"/>
</dbReference>
<keyword evidence="2" id="KW-1185">Reference proteome</keyword>
<dbReference type="Proteomes" id="UP000515307">
    <property type="component" value="Chromosome"/>
</dbReference>
<dbReference type="RefSeq" id="WP_185297989.1">
    <property type="nucleotide sequence ID" value="NZ_CP045702.1"/>
</dbReference>
<name>A0A7G7BGG7_9ACTN</name>
<dbReference type="AlphaFoldDB" id="A0A7G7BGG7"/>
<gene>
    <name evidence="1" type="ORF">F0344_07255</name>
</gene>
<evidence type="ECO:0000313" key="2">
    <source>
        <dbReference type="Proteomes" id="UP000515307"/>
    </source>
</evidence>
<protein>
    <submittedName>
        <fullName evidence="1">Aminoglycoside phosphotransferase family protein</fullName>
    </submittedName>
</protein>
<organism evidence="1 2">
    <name type="scientific">Streptomyces finlayi</name>
    <dbReference type="NCBI Taxonomy" id="67296"/>
    <lineage>
        <taxon>Bacteria</taxon>
        <taxon>Bacillati</taxon>
        <taxon>Actinomycetota</taxon>
        <taxon>Actinomycetes</taxon>
        <taxon>Kitasatosporales</taxon>
        <taxon>Streptomycetaceae</taxon>
        <taxon>Streptomyces</taxon>
    </lineage>
</organism>